<accession>A0A919PKS1</accession>
<name>A0A919PKS1_9ACTN</name>
<evidence type="ECO:0000313" key="1">
    <source>
        <dbReference type="EMBL" id="GIG46516.1"/>
    </source>
</evidence>
<keyword evidence="2" id="KW-1185">Reference proteome</keyword>
<dbReference type="AlphaFoldDB" id="A0A919PKS1"/>
<gene>
    <name evidence="1" type="ORF">Dsi01nite_045570</name>
</gene>
<proteinExistence type="predicted"/>
<protein>
    <submittedName>
        <fullName evidence="1">Uncharacterized protein</fullName>
    </submittedName>
</protein>
<comment type="caution">
    <text evidence="1">The sequence shown here is derived from an EMBL/GenBank/DDBJ whole genome shotgun (WGS) entry which is preliminary data.</text>
</comment>
<dbReference type="EMBL" id="BONQ01000071">
    <property type="protein sequence ID" value="GIG46516.1"/>
    <property type="molecule type" value="Genomic_DNA"/>
</dbReference>
<dbReference type="Proteomes" id="UP000660611">
    <property type="component" value="Unassembled WGS sequence"/>
</dbReference>
<reference evidence="1" key="1">
    <citation type="submission" date="2021-01" db="EMBL/GenBank/DDBJ databases">
        <title>Whole genome shotgun sequence of Dactylosporangium siamense NBRC 106093.</title>
        <authorList>
            <person name="Komaki H."/>
            <person name="Tamura T."/>
        </authorList>
    </citation>
    <scope>NUCLEOTIDE SEQUENCE</scope>
    <source>
        <strain evidence="1">NBRC 106093</strain>
    </source>
</reference>
<sequence length="82" mass="9102">MIEVLYGLFDHRGDPLPVRNKRATRLIRIARRGVVAGFLHNPKAQGSYLEARVRHHSATMAARSVQASTTAHHHSGHDPPCC</sequence>
<evidence type="ECO:0000313" key="2">
    <source>
        <dbReference type="Proteomes" id="UP000660611"/>
    </source>
</evidence>
<organism evidence="1 2">
    <name type="scientific">Dactylosporangium siamense</name>
    <dbReference type="NCBI Taxonomy" id="685454"/>
    <lineage>
        <taxon>Bacteria</taxon>
        <taxon>Bacillati</taxon>
        <taxon>Actinomycetota</taxon>
        <taxon>Actinomycetes</taxon>
        <taxon>Micromonosporales</taxon>
        <taxon>Micromonosporaceae</taxon>
        <taxon>Dactylosporangium</taxon>
    </lineage>
</organism>